<reference evidence="2" key="1">
    <citation type="submission" date="2022-08" db="EMBL/GenBank/DDBJ databases">
        <authorList>
            <person name="Kallberg Y."/>
            <person name="Tangrot J."/>
            <person name="Rosling A."/>
        </authorList>
    </citation>
    <scope>NUCLEOTIDE SEQUENCE</scope>
    <source>
        <strain evidence="2">Wild A</strain>
    </source>
</reference>
<gene>
    <name evidence="2" type="ORF">FWILDA_LOCUS12790</name>
</gene>
<dbReference type="OrthoDB" id="2409572at2759"/>
<feature type="transmembrane region" description="Helical" evidence="1">
    <location>
        <begin position="6"/>
        <end position="23"/>
    </location>
</feature>
<keyword evidence="1" id="KW-0472">Membrane</keyword>
<dbReference type="Proteomes" id="UP001153678">
    <property type="component" value="Unassembled WGS sequence"/>
</dbReference>
<keyword evidence="1" id="KW-0812">Transmembrane</keyword>
<dbReference type="AlphaFoldDB" id="A0A9W4SXA0"/>
<feature type="transmembrane region" description="Helical" evidence="1">
    <location>
        <begin position="193"/>
        <end position="215"/>
    </location>
</feature>
<accession>A0A9W4SXA0</accession>
<keyword evidence="1" id="KW-1133">Transmembrane helix</keyword>
<dbReference type="EMBL" id="CAMKVN010004347">
    <property type="protein sequence ID" value="CAI2186866.1"/>
    <property type="molecule type" value="Genomic_DNA"/>
</dbReference>
<organism evidence="2 3">
    <name type="scientific">Funneliformis geosporum</name>
    <dbReference type="NCBI Taxonomy" id="1117311"/>
    <lineage>
        <taxon>Eukaryota</taxon>
        <taxon>Fungi</taxon>
        <taxon>Fungi incertae sedis</taxon>
        <taxon>Mucoromycota</taxon>
        <taxon>Glomeromycotina</taxon>
        <taxon>Glomeromycetes</taxon>
        <taxon>Glomerales</taxon>
        <taxon>Glomeraceae</taxon>
        <taxon>Funneliformis</taxon>
    </lineage>
</organism>
<name>A0A9W4SXA0_9GLOM</name>
<comment type="caution">
    <text evidence="2">The sequence shown here is derived from an EMBL/GenBank/DDBJ whole genome shotgun (WGS) entry which is preliminary data.</text>
</comment>
<evidence type="ECO:0000313" key="3">
    <source>
        <dbReference type="Proteomes" id="UP001153678"/>
    </source>
</evidence>
<sequence>MSPKHYTFIINTFIILVILSTSINSNSFIERDVIDYNACQGESCCAYIAKKIANKNHERVATIVIVNKSGYNITPLPVKLEKGRFVTHDDHENIDINCEPQTEPLTNGQNETFSSIASHFLGELKGIATFIIDDGSSSAFTLYWSASMIGTPPHYEIDGLPNTKYYNESKLDLEDTLFQVTIHRHNVKSVERVWFIILPYYLSPYIIYFEFRIIIL</sequence>
<proteinExistence type="predicted"/>
<protein>
    <submittedName>
        <fullName evidence="2">9853_t:CDS:1</fullName>
    </submittedName>
</protein>
<evidence type="ECO:0000313" key="2">
    <source>
        <dbReference type="EMBL" id="CAI2186866.1"/>
    </source>
</evidence>
<dbReference type="Gene3D" id="2.60.270.50">
    <property type="match status" value="1"/>
</dbReference>
<evidence type="ECO:0000256" key="1">
    <source>
        <dbReference type="SAM" id="Phobius"/>
    </source>
</evidence>
<keyword evidence="3" id="KW-1185">Reference proteome</keyword>